<dbReference type="PANTHER" id="PTHR24104:SF25">
    <property type="entry name" value="PROTEIN LIN-41"/>
    <property type="match status" value="1"/>
</dbReference>
<protein>
    <recommendedName>
        <fullName evidence="5">NHL repeat protein</fullName>
    </recommendedName>
</protein>
<name>A0A6V7R4A5_9STAP</name>
<organism evidence="3 4">
    <name type="scientific">Jeotgalicoccus coquinae</name>
    <dbReference type="NCBI Taxonomy" id="709509"/>
    <lineage>
        <taxon>Bacteria</taxon>
        <taxon>Bacillati</taxon>
        <taxon>Bacillota</taxon>
        <taxon>Bacilli</taxon>
        <taxon>Bacillales</taxon>
        <taxon>Staphylococcaceae</taxon>
        <taxon>Jeotgalicoccus</taxon>
    </lineage>
</organism>
<accession>A0A6V7R4A5</accession>
<dbReference type="InterPro" id="IPR001258">
    <property type="entry name" value="NHL_repeat"/>
</dbReference>
<dbReference type="RefSeq" id="WP_184282992.1">
    <property type="nucleotide sequence ID" value="NZ_CAJEWA010000004.1"/>
</dbReference>
<evidence type="ECO:0000313" key="4">
    <source>
        <dbReference type="Proteomes" id="UP000534001"/>
    </source>
</evidence>
<dbReference type="AlphaFoldDB" id="A0A6V7R4A5"/>
<proteinExistence type="predicted"/>
<dbReference type="Pfam" id="PF01436">
    <property type="entry name" value="NHL"/>
    <property type="match status" value="1"/>
</dbReference>
<dbReference type="PROSITE" id="PS51125">
    <property type="entry name" value="NHL"/>
    <property type="match status" value="1"/>
</dbReference>
<evidence type="ECO:0000256" key="1">
    <source>
        <dbReference type="ARBA" id="ARBA00022737"/>
    </source>
</evidence>
<dbReference type="Proteomes" id="UP000534001">
    <property type="component" value="Unassembled WGS sequence"/>
</dbReference>
<evidence type="ECO:0008006" key="5">
    <source>
        <dbReference type="Google" id="ProtNLM"/>
    </source>
</evidence>
<gene>
    <name evidence="3" type="ORF">JEOCOQ751_00434</name>
</gene>
<evidence type="ECO:0000256" key="2">
    <source>
        <dbReference type="PROSITE-ProRule" id="PRU00504"/>
    </source>
</evidence>
<comment type="caution">
    <text evidence="3">The sequence shown here is derived from an EMBL/GenBank/DDBJ whole genome shotgun (WGS) entry which is preliminary data.</text>
</comment>
<dbReference type="EMBL" id="CAJEWA010000004">
    <property type="protein sequence ID" value="CAD2071848.1"/>
    <property type="molecule type" value="Genomic_DNA"/>
</dbReference>
<dbReference type="GO" id="GO:0008270">
    <property type="term" value="F:zinc ion binding"/>
    <property type="evidence" value="ECO:0007669"/>
    <property type="project" value="UniProtKB-KW"/>
</dbReference>
<keyword evidence="1" id="KW-0677">Repeat</keyword>
<dbReference type="InterPro" id="IPR050952">
    <property type="entry name" value="TRIM-NHL_E3_ligases"/>
</dbReference>
<feature type="repeat" description="NHL" evidence="2">
    <location>
        <begin position="175"/>
        <end position="214"/>
    </location>
</feature>
<dbReference type="InterPro" id="IPR011042">
    <property type="entry name" value="6-blade_b-propeller_TolB-like"/>
</dbReference>
<sequence length="294" mass="33458">MVLYSKQGNITGVSKVMNNQVFGLGNKKYKVDSQWVEDKATHYLRNITAVSNDDEGYIYLLQRSDPFMLIFSADGKMVNQWRNNEVTDAHYLEISPEGEIFVVERDHHRIVVFNKKGEILRIIGDESNPGNTGEPFNHPTDIAFSKDKDMFISDGYGNTHIHHFNEAGELLHTWGQIGSEEGSFITPHSILVDQKERVLVADRENNRVQIFNQNGTYLKELSNVFHPMDIYQDSEGFIYVTDQVPALHVFNADDEFIGRCRTFGTFGHGLTVDKHGDIYIAEMLPDGLTKLSLI</sequence>
<dbReference type="SUPFAM" id="SSF101898">
    <property type="entry name" value="NHL repeat"/>
    <property type="match status" value="1"/>
</dbReference>
<dbReference type="PANTHER" id="PTHR24104">
    <property type="entry name" value="E3 UBIQUITIN-PROTEIN LIGASE NHLRC1-RELATED"/>
    <property type="match status" value="1"/>
</dbReference>
<dbReference type="Gene3D" id="2.120.10.30">
    <property type="entry name" value="TolB, C-terminal domain"/>
    <property type="match status" value="1"/>
</dbReference>
<reference evidence="3 4" key="1">
    <citation type="submission" date="2020-07" db="EMBL/GenBank/DDBJ databases">
        <authorList>
            <person name="Criscuolo A."/>
        </authorList>
    </citation>
    <scope>NUCLEOTIDE SEQUENCE [LARGE SCALE GENOMIC DNA]</scope>
    <source>
        <strain evidence="3">CIP111751</strain>
    </source>
</reference>
<evidence type="ECO:0000313" key="3">
    <source>
        <dbReference type="EMBL" id="CAD2071848.1"/>
    </source>
</evidence>